<feature type="domain" description="MRNA cap 0 methyltransferase" evidence="7">
    <location>
        <begin position="750"/>
        <end position="1076"/>
    </location>
</feature>
<accession>A0A6C0J9N4</accession>
<evidence type="ECO:0000256" key="6">
    <source>
        <dbReference type="SAM" id="MobiDB-lite"/>
    </source>
</evidence>
<dbReference type="PROSITE" id="PS51562">
    <property type="entry name" value="RNA_CAP0_MT"/>
    <property type="match status" value="1"/>
</dbReference>
<dbReference type="AlphaFoldDB" id="A0A6C0J9N4"/>
<dbReference type="InterPro" id="IPR029063">
    <property type="entry name" value="SAM-dependent_MTases_sf"/>
</dbReference>
<sequence>MNYEGKTPNDLLTDYCNIYLAAENRNYQGDELEIKFGTKHYNQITKIDFDNIIQKLKSLGFLKIQESYHLNITNEYVDERTGKMKDSNIRTTIKGISNIQKYCKENMIYEDKLNNITFLQKFRKQEKRDGDTLKPIDFHDFHFRVNYKTERDLTPKNQENIKPEIGQALDNWKDTKKIFRFLKRYTFQLANNTSEYPYQFDLSIVKTNKQKRLPNGRKIFIKEYSIQDANVFNEPENYEVEMEIIKDYTKNMDADTLLHKIKKGIKIILSGWQETNFPISYLEQEKVKTEYMHLIHGKENMPKGKDNRPRRPHSGDFIGPSSVSLETTNIMPIVIDSSIPNINRPYTVTDKADGDRKLLFISNVGKIYFIDTNMNIQFTGSVTRHKSSCNTIIDGEHVLNDKKGHFINIFLGFDIYYLNKENTKGYPFMHIPDTELNYVNKDMERNKYRGNLLSDTVTNLESQCIINSYKTPINIKMKTFYSNIGDGNIFKECKKILDGVKSGVLFNYETDGLIFTPCDKSVGSSNVGEITPSRKFRWDYSLKWKPPKFNTIDFLIKTKKIETGEEYIGNIFTEGIDVSQDKSINQYKTLILHVGFDENKHGFLNPCDDIINDKFPKYNERSSYKAMPFIPYDPMPSYPIYTSNIVLNNLNNQMITEDKKQVFQDDMVVEFRWEDTNKNGWQWVPIRVRFDKTAEYQRKGKITCNAYTTAEGVWRSINRPIDEAMITSGLNIPDTSNDNIYYDRSNTETNTQSLRDFHNRYVKRKLIVDVSKRGDTLLDMSVGMGGDLQKWVDAKLSFVMGIDYSKDNIHNRIKGACARYLRMKKKYKTMPGALFIQGDSSLNIKNGDACSSEKGKQIIKALVGDSVKDESVLGKGVYKRYGIGKNGYNIISNQFSIHYFFKNRNTFYNFIRNLNENCKVGGLCIGTCYDGTKVFRKLEGKEPGESIFIKNDNDTKMWDLKKLYTQTTFPDDESSLGYAVDVYQESINKTATEYLVNFDFFIRTMENFGFVPIDDTEAERMGFPQAIGSFESLFNTMESEIENKTIKKVNIGKATNMKANEKFISFLNNYFIFKKVRNPNAKEITDTLLTMTAAQGELDKEETEDINKKTEIKPKRIVKKYKKKLTLPK</sequence>
<dbReference type="EC" id="2.1.1.56" evidence="1"/>
<dbReference type="GO" id="GO:0004484">
    <property type="term" value="F:mRNA guanylyltransferase activity"/>
    <property type="evidence" value="ECO:0007669"/>
    <property type="project" value="InterPro"/>
</dbReference>
<name>A0A6C0J9N4_9ZZZZ</name>
<dbReference type="Pfam" id="PF01331">
    <property type="entry name" value="mRNA_cap_enzyme"/>
    <property type="match status" value="1"/>
</dbReference>
<evidence type="ECO:0000256" key="4">
    <source>
        <dbReference type="ARBA" id="ARBA00022691"/>
    </source>
</evidence>
<evidence type="ECO:0000256" key="5">
    <source>
        <dbReference type="ARBA" id="ARBA00022884"/>
    </source>
</evidence>
<dbReference type="Pfam" id="PF03291">
    <property type="entry name" value="mRNA_G-N7_MeTrfase"/>
    <property type="match status" value="1"/>
</dbReference>
<dbReference type="GO" id="GO:0005524">
    <property type="term" value="F:ATP binding"/>
    <property type="evidence" value="ECO:0007669"/>
    <property type="project" value="InterPro"/>
</dbReference>
<evidence type="ECO:0000313" key="8">
    <source>
        <dbReference type="EMBL" id="QHU02339.1"/>
    </source>
</evidence>
<dbReference type="Gene3D" id="3.40.50.150">
    <property type="entry name" value="Vaccinia Virus protein VP39"/>
    <property type="match status" value="1"/>
</dbReference>
<protein>
    <recommendedName>
        <fullName evidence="1">mRNA (guanine-N(7))-methyltransferase</fullName>
        <ecNumber evidence="1">2.1.1.56</ecNumber>
    </recommendedName>
</protein>
<reference evidence="8" key="1">
    <citation type="journal article" date="2020" name="Nature">
        <title>Giant virus diversity and host interactions through global metagenomics.</title>
        <authorList>
            <person name="Schulz F."/>
            <person name="Roux S."/>
            <person name="Paez-Espino D."/>
            <person name="Jungbluth S."/>
            <person name="Walsh D.A."/>
            <person name="Denef V.J."/>
            <person name="McMahon K.D."/>
            <person name="Konstantinidis K.T."/>
            <person name="Eloe-Fadrosh E.A."/>
            <person name="Kyrpides N.C."/>
            <person name="Woyke T."/>
        </authorList>
    </citation>
    <scope>NUCLEOTIDE SEQUENCE</scope>
    <source>
        <strain evidence="8">GVMAG-M-3300025880-75</strain>
    </source>
</reference>
<dbReference type="Gene3D" id="2.40.50.140">
    <property type="entry name" value="Nucleic acid-binding proteins"/>
    <property type="match status" value="1"/>
</dbReference>
<evidence type="ECO:0000259" key="7">
    <source>
        <dbReference type="PROSITE" id="PS51562"/>
    </source>
</evidence>
<dbReference type="GO" id="GO:0003723">
    <property type="term" value="F:RNA binding"/>
    <property type="evidence" value="ECO:0007669"/>
    <property type="project" value="UniProtKB-KW"/>
</dbReference>
<keyword evidence="4" id="KW-0949">S-adenosyl-L-methionine</keyword>
<dbReference type="InterPro" id="IPR001339">
    <property type="entry name" value="mRNA_cap_enzyme_adenylation"/>
</dbReference>
<proteinExistence type="predicted"/>
<evidence type="ECO:0000256" key="2">
    <source>
        <dbReference type="ARBA" id="ARBA00022603"/>
    </source>
</evidence>
<dbReference type="SUPFAM" id="SSF53335">
    <property type="entry name" value="S-adenosyl-L-methionine-dependent methyltransferases"/>
    <property type="match status" value="1"/>
</dbReference>
<dbReference type="InterPro" id="IPR004971">
    <property type="entry name" value="mRNA_G-N7_MeTrfase_dom"/>
</dbReference>
<organism evidence="8">
    <name type="scientific">viral metagenome</name>
    <dbReference type="NCBI Taxonomy" id="1070528"/>
    <lineage>
        <taxon>unclassified sequences</taxon>
        <taxon>metagenomes</taxon>
        <taxon>organismal metagenomes</taxon>
    </lineage>
</organism>
<evidence type="ECO:0000256" key="3">
    <source>
        <dbReference type="ARBA" id="ARBA00022679"/>
    </source>
</evidence>
<dbReference type="SUPFAM" id="SSF56091">
    <property type="entry name" value="DNA ligase/mRNA capping enzyme, catalytic domain"/>
    <property type="match status" value="1"/>
</dbReference>
<keyword evidence="5" id="KW-0694">RNA-binding</keyword>
<feature type="compositionally biased region" description="Basic and acidic residues" evidence="6">
    <location>
        <begin position="299"/>
        <end position="309"/>
    </location>
</feature>
<dbReference type="GO" id="GO:0004482">
    <property type="term" value="F:mRNA 5'-cap (guanine-N7-)-methyltransferase activity"/>
    <property type="evidence" value="ECO:0007669"/>
    <property type="project" value="UniProtKB-EC"/>
</dbReference>
<dbReference type="PANTHER" id="PTHR12189:SF2">
    <property type="entry name" value="MRNA CAP GUANINE-N7 METHYLTRANSFERASE"/>
    <property type="match status" value="1"/>
</dbReference>
<dbReference type="Gene3D" id="3.30.470.30">
    <property type="entry name" value="DNA ligase/mRNA capping enzyme"/>
    <property type="match status" value="1"/>
</dbReference>
<keyword evidence="3" id="KW-0808">Transferase</keyword>
<evidence type="ECO:0000256" key="1">
    <source>
        <dbReference type="ARBA" id="ARBA00011926"/>
    </source>
</evidence>
<dbReference type="EMBL" id="MN740356">
    <property type="protein sequence ID" value="QHU02339.1"/>
    <property type="molecule type" value="Genomic_DNA"/>
</dbReference>
<dbReference type="PANTHER" id="PTHR12189">
    <property type="entry name" value="MRNA GUANINE-7- METHYLTRANSFERASE"/>
    <property type="match status" value="1"/>
</dbReference>
<dbReference type="InterPro" id="IPR012340">
    <property type="entry name" value="NA-bd_OB-fold"/>
</dbReference>
<keyword evidence="2" id="KW-0489">Methyltransferase</keyword>
<feature type="region of interest" description="Disordered" evidence="6">
    <location>
        <begin position="299"/>
        <end position="319"/>
    </location>
</feature>
<dbReference type="InterPro" id="IPR039753">
    <property type="entry name" value="RG7MT1"/>
</dbReference>
<dbReference type="GO" id="GO:0005634">
    <property type="term" value="C:nucleus"/>
    <property type="evidence" value="ECO:0007669"/>
    <property type="project" value="TreeGrafter"/>
</dbReference>